<dbReference type="EMBL" id="BARW01020691">
    <property type="protein sequence ID" value="GAI94584.1"/>
    <property type="molecule type" value="Genomic_DNA"/>
</dbReference>
<evidence type="ECO:0000313" key="1">
    <source>
        <dbReference type="EMBL" id="GAI94584.1"/>
    </source>
</evidence>
<gene>
    <name evidence="1" type="ORF">S12H4_34907</name>
</gene>
<proteinExistence type="predicted"/>
<feature type="non-terminal residue" evidence="1">
    <location>
        <position position="1"/>
    </location>
</feature>
<sequence length="38" mass="4361">PKNFFRLAYSSISSKKIPEGIRRIEQAIVEMQTGYNST</sequence>
<name>X1UQG7_9ZZZZ</name>
<evidence type="ECO:0008006" key="2">
    <source>
        <dbReference type="Google" id="ProtNLM"/>
    </source>
</evidence>
<organism evidence="1">
    <name type="scientific">marine sediment metagenome</name>
    <dbReference type="NCBI Taxonomy" id="412755"/>
    <lineage>
        <taxon>unclassified sequences</taxon>
        <taxon>metagenomes</taxon>
        <taxon>ecological metagenomes</taxon>
    </lineage>
</organism>
<reference evidence="1" key="1">
    <citation type="journal article" date="2014" name="Front. Microbiol.">
        <title>High frequency of phylogenetically diverse reductive dehalogenase-homologous genes in deep subseafloor sedimentary metagenomes.</title>
        <authorList>
            <person name="Kawai M."/>
            <person name="Futagami T."/>
            <person name="Toyoda A."/>
            <person name="Takaki Y."/>
            <person name="Nishi S."/>
            <person name="Hori S."/>
            <person name="Arai W."/>
            <person name="Tsubouchi T."/>
            <person name="Morono Y."/>
            <person name="Uchiyama I."/>
            <person name="Ito T."/>
            <person name="Fujiyama A."/>
            <person name="Inagaki F."/>
            <person name="Takami H."/>
        </authorList>
    </citation>
    <scope>NUCLEOTIDE SEQUENCE</scope>
    <source>
        <strain evidence="1">Expedition CK06-06</strain>
    </source>
</reference>
<accession>X1UQG7</accession>
<protein>
    <recommendedName>
        <fullName evidence="2">Aminotransferase class I/classII domain-containing protein</fullName>
    </recommendedName>
</protein>
<dbReference type="AlphaFoldDB" id="X1UQG7"/>
<comment type="caution">
    <text evidence="1">The sequence shown here is derived from an EMBL/GenBank/DDBJ whole genome shotgun (WGS) entry which is preliminary data.</text>
</comment>